<evidence type="ECO:0000256" key="3">
    <source>
        <dbReference type="RuleBase" id="RU003457"/>
    </source>
</evidence>
<dbReference type="PIRSF" id="PIRSF006232">
    <property type="entry name" value="Pirin"/>
    <property type="match status" value="1"/>
</dbReference>
<feature type="binding site" evidence="2">
    <location>
        <position position="101"/>
    </location>
    <ligand>
        <name>Fe cation</name>
        <dbReference type="ChEBI" id="CHEBI:24875"/>
    </ligand>
</feature>
<reference evidence="7" key="1">
    <citation type="submission" date="2019-11" db="EMBL/GenBank/DDBJ databases">
        <title>Isolation and characterization of a novel species in the genus Sulfuriferula.</title>
        <authorList>
            <person name="Mochizuki J."/>
            <person name="Kojima H."/>
            <person name="Fukui M."/>
        </authorList>
    </citation>
    <scope>NUCLEOTIDE SEQUENCE [LARGE SCALE GENOMIC DNA]</scope>
    <source>
        <strain evidence="7">SGTM</strain>
    </source>
</reference>
<dbReference type="InterPro" id="IPR003829">
    <property type="entry name" value="Pirin_N_dom"/>
</dbReference>
<dbReference type="CDD" id="cd02910">
    <property type="entry name" value="cupin_Yhhw_N"/>
    <property type="match status" value="1"/>
</dbReference>
<keyword evidence="2" id="KW-0408">Iron</keyword>
<evidence type="ECO:0000313" key="6">
    <source>
        <dbReference type="EMBL" id="BBP00227.1"/>
    </source>
</evidence>
<evidence type="ECO:0000259" key="4">
    <source>
        <dbReference type="Pfam" id="PF02678"/>
    </source>
</evidence>
<dbReference type="Pfam" id="PF17954">
    <property type="entry name" value="Pirin_C_2"/>
    <property type="match status" value="1"/>
</dbReference>
<dbReference type="AlphaFoldDB" id="A0A809SCZ9"/>
<dbReference type="InterPro" id="IPR011051">
    <property type="entry name" value="RmlC_Cupin_sf"/>
</dbReference>
<gene>
    <name evidence="6" type="ORF">SFSGTM_09350</name>
</gene>
<keyword evidence="6" id="KW-0223">Dioxygenase</keyword>
<evidence type="ECO:0000313" key="7">
    <source>
        <dbReference type="Proteomes" id="UP000463939"/>
    </source>
</evidence>
<dbReference type="CDD" id="cd20311">
    <property type="entry name" value="cupin_Yhhw_C"/>
    <property type="match status" value="1"/>
</dbReference>
<evidence type="ECO:0000256" key="2">
    <source>
        <dbReference type="PIRSR" id="PIRSR006232-1"/>
    </source>
</evidence>
<dbReference type="Gene3D" id="2.60.120.10">
    <property type="entry name" value="Jelly Rolls"/>
    <property type="match status" value="2"/>
</dbReference>
<protein>
    <submittedName>
        <fullName evidence="6">Quercetin 2,3-dioxygenase</fullName>
    </submittedName>
</protein>
<dbReference type="GO" id="GO:0051213">
    <property type="term" value="F:dioxygenase activity"/>
    <property type="evidence" value="ECO:0007669"/>
    <property type="project" value="UniProtKB-KW"/>
</dbReference>
<evidence type="ECO:0000259" key="5">
    <source>
        <dbReference type="Pfam" id="PF17954"/>
    </source>
</evidence>
<dbReference type="GO" id="GO:0046872">
    <property type="term" value="F:metal ion binding"/>
    <property type="evidence" value="ECO:0007669"/>
    <property type="project" value="UniProtKB-KW"/>
</dbReference>
<organism evidence="6 7">
    <name type="scientific">Sulfuriferula nivalis</name>
    <dbReference type="NCBI Taxonomy" id="2675298"/>
    <lineage>
        <taxon>Bacteria</taxon>
        <taxon>Pseudomonadati</taxon>
        <taxon>Pseudomonadota</taxon>
        <taxon>Betaproteobacteria</taxon>
        <taxon>Nitrosomonadales</taxon>
        <taxon>Sulfuricellaceae</taxon>
        <taxon>Sulfuriferula</taxon>
    </lineage>
</organism>
<dbReference type="InterPro" id="IPR041602">
    <property type="entry name" value="Quercetinase_C"/>
</dbReference>
<feature type="domain" description="Quercetin 2,3-dioxygenase C-terminal cupin" evidence="5">
    <location>
        <begin position="146"/>
        <end position="229"/>
    </location>
</feature>
<keyword evidence="2" id="KW-0479">Metal-binding</keyword>
<dbReference type="EMBL" id="AP021881">
    <property type="protein sequence ID" value="BBP00227.1"/>
    <property type="molecule type" value="Genomic_DNA"/>
</dbReference>
<sequence length="232" mass="25393">MLTLYPANQRGHAQHGWLESWHSFSFSDYYDPKKMGFGSLRVINDDYIAPSAGFPTHPHRDMEIITYVLSGSLAHKDSMGNGSIIQAGDVQKMSAGTGIQHSEFNPSADTPVHLLQIWIQPAQRGITPSYAQQNFSVQDKQDRLLLIAAPEGAPIPLHQDLKLYAANLSAGSELTHQFAPARSGYLHVATGSIMINELTLSAGDAITIEDTTSITISTQDQAEILLFDIHPQ</sequence>
<dbReference type="KEGG" id="sniv:SFSGTM_09350"/>
<dbReference type="SUPFAM" id="SSF51182">
    <property type="entry name" value="RmlC-like cupins"/>
    <property type="match status" value="1"/>
</dbReference>
<dbReference type="InterPro" id="IPR012093">
    <property type="entry name" value="Pirin"/>
</dbReference>
<feature type="binding site" evidence="2">
    <location>
        <position position="59"/>
    </location>
    <ligand>
        <name>Fe cation</name>
        <dbReference type="ChEBI" id="CHEBI:24875"/>
    </ligand>
</feature>
<keyword evidence="6" id="KW-0560">Oxidoreductase</keyword>
<dbReference type="PANTHER" id="PTHR43212:SF3">
    <property type="entry name" value="QUERCETIN 2,3-DIOXYGENASE"/>
    <property type="match status" value="1"/>
</dbReference>
<feature type="domain" description="Pirin N-terminal" evidence="4">
    <location>
        <begin position="11"/>
        <end position="119"/>
    </location>
</feature>
<accession>A0A809SCZ9</accession>
<dbReference type="RefSeq" id="WP_162084181.1">
    <property type="nucleotide sequence ID" value="NZ_AP021881.1"/>
</dbReference>
<dbReference type="Proteomes" id="UP000463939">
    <property type="component" value="Chromosome"/>
</dbReference>
<name>A0A809SCZ9_9PROT</name>
<comment type="cofactor">
    <cofactor evidence="2">
        <name>Fe cation</name>
        <dbReference type="ChEBI" id="CHEBI:24875"/>
    </cofactor>
    <text evidence="2">Binds 1 Fe cation per subunit.</text>
</comment>
<feature type="binding site" evidence="2">
    <location>
        <position position="57"/>
    </location>
    <ligand>
        <name>Fe cation</name>
        <dbReference type="ChEBI" id="CHEBI:24875"/>
    </ligand>
</feature>
<dbReference type="Pfam" id="PF02678">
    <property type="entry name" value="Pirin"/>
    <property type="match status" value="1"/>
</dbReference>
<feature type="binding site" evidence="2">
    <location>
        <position position="103"/>
    </location>
    <ligand>
        <name>Fe cation</name>
        <dbReference type="ChEBI" id="CHEBI:24875"/>
    </ligand>
</feature>
<comment type="similarity">
    <text evidence="1 3">Belongs to the pirin family.</text>
</comment>
<dbReference type="PANTHER" id="PTHR43212">
    <property type="entry name" value="QUERCETIN 2,3-DIOXYGENASE"/>
    <property type="match status" value="1"/>
</dbReference>
<evidence type="ECO:0000256" key="1">
    <source>
        <dbReference type="ARBA" id="ARBA00008416"/>
    </source>
</evidence>
<dbReference type="InterPro" id="IPR014710">
    <property type="entry name" value="RmlC-like_jellyroll"/>
</dbReference>
<proteinExistence type="inferred from homology"/>
<keyword evidence="7" id="KW-1185">Reference proteome</keyword>